<evidence type="ECO:0000313" key="2">
    <source>
        <dbReference type="Proteomes" id="UP000054279"/>
    </source>
</evidence>
<protein>
    <submittedName>
        <fullName evidence="1">Uncharacterized protein</fullName>
    </submittedName>
</protein>
<accession>A0A0C9UBF9</accession>
<reference evidence="1 2" key="1">
    <citation type="submission" date="2014-06" db="EMBL/GenBank/DDBJ databases">
        <title>Evolutionary Origins and Diversification of the Mycorrhizal Mutualists.</title>
        <authorList>
            <consortium name="DOE Joint Genome Institute"/>
            <consortium name="Mycorrhizal Genomics Consortium"/>
            <person name="Kohler A."/>
            <person name="Kuo A."/>
            <person name="Nagy L.G."/>
            <person name="Floudas D."/>
            <person name="Copeland A."/>
            <person name="Barry K.W."/>
            <person name="Cichocki N."/>
            <person name="Veneault-Fourrey C."/>
            <person name="LaButti K."/>
            <person name="Lindquist E.A."/>
            <person name="Lipzen A."/>
            <person name="Lundell T."/>
            <person name="Morin E."/>
            <person name="Murat C."/>
            <person name="Riley R."/>
            <person name="Ohm R."/>
            <person name="Sun H."/>
            <person name="Tunlid A."/>
            <person name="Henrissat B."/>
            <person name="Grigoriev I.V."/>
            <person name="Hibbett D.S."/>
            <person name="Martin F."/>
        </authorList>
    </citation>
    <scope>NUCLEOTIDE SEQUENCE [LARGE SCALE GENOMIC DNA]</scope>
    <source>
        <strain evidence="1 2">SS14</strain>
    </source>
</reference>
<keyword evidence="2" id="KW-1185">Reference proteome</keyword>
<name>A0A0C9UBF9_SPHS4</name>
<dbReference type="AlphaFoldDB" id="A0A0C9UBF9"/>
<sequence length="92" mass="10329">MKADNHELWRTASDNPLRVKTRLLHSNDTYGAGYLEGEMYPRRPHEIRTTGPGEALDLERYGTPEIADEQAELLGFSWSLLVDALSTLEKGG</sequence>
<evidence type="ECO:0000313" key="1">
    <source>
        <dbReference type="EMBL" id="KIJ22856.1"/>
    </source>
</evidence>
<dbReference type="HOGENOM" id="CLU_2414722_0_0_1"/>
<gene>
    <name evidence="1" type="ORF">M422DRAFT_276659</name>
</gene>
<organism evidence="1 2">
    <name type="scientific">Sphaerobolus stellatus (strain SS14)</name>
    <dbReference type="NCBI Taxonomy" id="990650"/>
    <lineage>
        <taxon>Eukaryota</taxon>
        <taxon>Fungi</taxon>
        <taxon>Dikarya</taxon>
        <taxon>Basidiomycota</taxon>
        <taxon>Agaricomycotina</taxon>
        <taxon>Agaricomycetes</taxon>
        <taxon>Phallomycetidae</taxon>
        <taxon>Geastrales</taxon>
        <taxon>Sphaerobolaceae</taxon>
        <taxon>Sphaerobolus</taxon>
    </lineage>
</organism>
<dbReference type="Proteomes" id="UP000054279">
    <property type="component" value="Unassembled WGS sequence"/>
</dbReference>
<dbReference type="EMBL" id="KN837907">
    <property type="protein sequence ID" value="KIJ22856.1"/>
    <property type="molecule type" value="Genomic_DNA"/>
</dbReference>
<proteinExistence type="predicted"/>